<feature type="transmembrane region" description="Helical" evidence="10">
    <location>
        <begin position="275"/>
        <end position="293"/>
    </location>
</feature>
<dbReference type="PANTHER" id="PTHR43047">
    <property type="entry name" value="TWO-COMPONENT HISTIDINE PROTEIN KINASE"/>
    <property type="match status" value="1"/>
</dbReference>
<accession>A0A559K6C8</accession>
<feature type="signal peptide" evidence="11">
    <location>
        <begin position="1"/>
        <end position="25"/>
    </location>
</feature>
<dbReference type="InterPro" id="IPR003594">
    <property type="entry name" value="HATPase_dom"/>
</dbReference>
<dbReference type="InterPro" id="IPR008979">
    <property type="entry name" value="Galactose-bd-like_sf"/>
</dbReference>
<keyword evidence="10" id="KW-0472">Membrane</keyword>
<dbReference type="Pfam" id="PF02518">
    <property type="entry name" value="HATPase_c"/>
    <property type="match status" value="1"/>
</dbReference>
<dbReference type="PANTHER" id="PTHR43047:SF72">
    <property type="entry name" value="OSMOSENSING HISTIDINE PROTEIN KINASE SLN1"/>
    <property type="match status" value="1"/>
</dbReference>
<dbReference type="GO" id="GO:0009927">
    <property type="term" value="F:histidine phosphotransfer kinase activity"/>
    <property type="evidence" value="ECO:0007669"/>
    <property type="project" value="TreeGrafter"/>
</dbReference>
<feature type="transmembrane region" description="Helical" evidence="10">
    <location>
        <begin position="358"/>
        <end position="378"/>
    </location>
</feature>
<comment type="catalytic activity">
    <reaction evidence="1">
        <text>ATP + protein L-histidine = ADP + protein N-phospho-L-histidine.</text>
        <dbReference type="EC" id="2.7.13.3"/>
    </reaction>
</comment>
<dbReference type="InterPro" id="IPR036097">
    <property type="entry name" value="HisK_dim/P_sf"/>
</dbReference>
<dbReference type="OrthoDB" id="9809348at2"/>
<dbReference type="SUPFAM" id="SSF49785">
    <property type="entry name" value="Galactose-binding domain-like"/>
    <property type="match status" value="1"/>
</dbReference>
<feature type="transmembrane region" description="Helical" evidence="10">
    <location>
        <begin position="390"/>
        <end position="408"/>
    </location>
</feature>
<evidence type="ECO:0000313" key="13">
    <source>
        <dbReference type="EMBL" id="TVY07698.1"/>
    </source>
</evidence>
<dbReference type="InterPro" id="IPR005467">
    <property type="entry name" value="His_kinase_dom"/>
</dbReference>
<feature type="chain" id="PRO_5021885593" description="histidine kinase" evidence="11">
    <location>
        <begin position="26"/>
        <end position="702"/>
    </location>
</feature>
<dbReference type="AlphaFoldDB" id="A0A559K6C8"/>
<keyword evidence="5" id="KW-0808">Transferase</keyword>
<evidence type="ECO:0000256" key="6">
    <source>
        <dbReference type="ARBA" id="ARBA00022741"/>
    </source>
</evidence>
<keyword evidence="7" id="KW-0418">Kinase</keyword>
<dbReference type="FunFam" id="3.30.565.10:FF:000006">
    <property type="entry name" value="Sensor histidine kinase WalK"/>
    <property type="match status" value="1"/>
</dbReference>
<reference evidence="13 14" key="1">
    <citation type="submission" date="2019-07" db="EMBL/GenBank/DDBJ databases">
        <authorList>
            <person name="Kim J."/>
        </authorList>
    </citation>
    <scope>NUCLEOTIDE SEQUENCE [LARGE SCALE GENOMIC DNA]</scope>
    <source>
        <strain evidence="13 14">JC52</strain>
    </source>
</reference>
<dbReference type="CDD" id="cd16922">
    <property type="entry name" value="HATPase_EvgS-ArcB-TorS-like"/>
    <property type="match status" value="1"/>
</dbReference>
<dbReference type="Gene3D" id="1.10.287.130">
    <property type="match status" value="1"/>
</dbReference>
<dbReference type="EC" id="2.7.13.3" evidence="3"/>
<feature type="transmembrane region" description="Helical" evidence="10">
    <location>
        <begin position="237"/>
        <end position="263"/>
    </location>
</feature>
<evidence type="ECO:0000256" key="10">
    <source>
        <dbReference type="SAM" id="Phobius"/>
    </source>
</evidence>
<evidence type="ECO:0000256" key="4">
    <source>
        <dbReference type="ARBA" id="ARBA00022553"/>
    </source>
</evidence>
<dbReference type="InterPro" id="IPR011623">
    <property type="entry name" value="7TMR_DISM_rcpt_extracell_dom1"/>
</dbReference>
<feature type="transmembrane region" description="Helical" evidence="10">
    <location>
        <begin position="331"/>
        <end position="351"/>
    </location>
</feature>
<dbReference type="GO" id="GO:0005524">
    <property type="term" value="F:ATP binding"/>
    <property type="evidence" value="ECO:0007669"/>
    <property type="project" value="UniProtKB-KW"/>
</dbReference>
<dbReference type="InterPro" id="IPR003661">
    <property type="entry name" value="HisK_dim/P_dom"/>
</dbReference>
<feature type="domain" description="Histidine kinase" evidence="12">
    <location>
        <begin position="466"/>
        <end position="696"/>
    </location>
</feature>
<dbReference type="SMART" id="SM00387">
    <property type="entry name" value="HATPase_c"/>
    <property type="match status" value="1"/>
</dbReference>
<dbReference type="PRINTS" id="PR00344">
    <property type="entry name" value="BCTRLSENSOR"/>
</dbReference>
<protein>
    <recommendedName>
        <fullName evidence="3">histidine kinase</fullName>
        <ecNumber evidence="3">2.7.13.3</ecNumber>
    </recommendedName>
</protein>
<organism evidence="13 14">
    <name type="scientific">Paenibacillus cremeus</name>
    <dbReference type="NCBI Taxonomy" id="2163881"/>
    <lineage>
        <taxon>Bacteria</taxon>
        <taxon>Bacillati</taxon>
        <taxon>Bacillota</taxon>
        <taxon>Bacilli</taxon>
        <taxon>Bacillales</taxon>
        <taxon>Paenibacillaceae</taxon>
        <taxon>Paenibacillus</taxon>
    </lineage>
</organism>
<keyword evidence="10" id="KW-1133">Transmembrane helix</keyword>
<proteinExistence type="predicted"/>
<comment type="subcellular location">
    <subcellularLocation>
        <location evidence="2">Cell membrane</location>
        <topology evidence="2">Multi-pass membrane protein</topology>
    </subcellularLocation>
</comment>
<keyword evidence="4" id="KW-0597">Phosphoprotein</keyword>
<evidence type="ECO:0000256" key="2">
    <source>
        <dbReference type="ARBA" id="ARBA00004651"/>
    </source>
</evidence>
<dbReference type="InterPro" id="IPR004358">
    <property type="entry name" value="Sig_transdc_His_kin-like_C"/>
</dbReference>
<dbReference type="PROSITE" id="PS50109">
    <property type="entry name" value="HIS_KIN"/>
    <property type="match status" value="1"/>
</dbReference>
<dbReference type="InterPro" id="IPR036890">
    <property type="entry name" value="HATPase_C_sf"/>
</dbReference>
<feature type="transmembrane region" description="Helical" evidence="10">
    <location>
        <begin position="305"/>
        <end position="325"/>
    </location>
</feature>
<evidence type="ECO:0000313" key="14">
    <source>
        <dbReference type="Proteomes" id="UP000317036"/>
    </source>
</evidence>
<gene>
    <name evidence="13" type="ORF">FPZ49_22730</name>
</gene>
<evidence type="ECO:0000256" key="1">
    <source>
        <dbReference type="ARBA" id="ARBA00000085"/>
    </source>
</evidence>
<keyword evidence="6" id="KW-0547">Nucleotide-binding</keyword>
<keyword evidence="14" id="KW-1185">Reference proteome</keyword>
<feature type="transmembrane region" description="Helical" evidence="10">
    <location>
        <begin position="206"/>
        <end position="225"/>
    </location>
</feature>
<evidence type="ECO:0000256" key="7">
    <source>
        <dbReference type="ARBA" id="ARBA00022777"/>
    </source>
</evidence>
<dbReference type="Proteomes" id="UP000317036">
    <property type="component" value="Unassembled WGS sequence"/>
</dbReference>
<dbReference type="GO" id="GO:0000155">
    <property type="term" value="F:phosphorelay sensor kinase activity"/>
    <property type="evidence" value="ECO:0007669"/>
    <property type="project" value="InterPro"/>
</dbReference>
<dbReference type="SUPFAM" id="SSF55874">
    <property type="entry name" value="ATPase domain of HSP90 chaperone/DNA topoisomerase II/histidine kinase"/>
    <property type="match status" value="1"/>
</dbReference>
<evidence type="ECO:0000259" key="12">
    <source>
        <dbReference type="PROSITE" id="PS50109"/>
    </source>
</evidence>
<keyword evidence="8" id="KW-0067">ATP-binding</keyword>
<evidence type="ECO:0000256" key="9">
    <source>
        <dbReference type="ARBA" id="ARBA00023012"/>
    </source>
</evidence>
<dbReference type="SMART" id="SM00388">
    <property type="entry name" value="HisKA"/>
    <property type="match status" value="1"/>
</dbReference>
<dbReference type="GO" id="GO:0005886">
    <property type="term" value="C:plasma membrane"/>
    <property type="evidence" value="ECO:0007669"/>
    <property type="project" value="UniProtKB-SubCell"/>
</dbReference>
<dbReference type="RefSeq" id="WP_144851305.1">
    <property type="nucleotide sequence ID" value="NZ_VNJI01000033.1"/>
</dbReference>
<dbReference type="Pfam" id="PF07695">
    <property type="entry name" value="7TMR-DISM_7TM"/>
    <property type="match status" value="1"/>
</dbReference>
<evidence type="ECO:0000256" key="3">
    <source>
        <dbReference type="ARBA" id="ARBA00012438"/>
    </source>
</evidence>
<evidence type="ECO:0000256" key="5">
    <source>
        <dbReference type="ARBA" id="ARBA00022679"/>
    </source>
</evidence>
<keyword evidence="9" id="KW-0902">Two-component regulatory system</keyword>
<evidence type="ECO:0000256" key="8">
    <source>
        <dbReference type="ARBA" id="ARBA00022840"/>
    </source>
</evidence>
<keyword evidence="10" id="KW-0812">Transmembrane</keyword>
<name>A0A559K6C8_9BACL</name>
<dbReference type="Gene3D" id="3.30.565.10">
    <property type="entry name" value="Histidine kinase-like ATPase, C-terminal domain"/>
    <property type="match status" value="1"/>
</dbReference>
<dbReference type="Gene3D" id="2.60.120.260">
    <property type="entry name" value="Galactose-binding domain-like"/>
    <property type="match status" value="1"/>
</dbReference>
<dbReference type="EMBL" id="VNJI01000033">
    <property type="protein sequence ID" value="TVY07698.1"/>
    <property type="molecule type" value="Genomic_DNA"/>
</dbReference>
<sequence>MRISSIRLIILSLCLFLLAPASVLARSDQPEAVQGVLDLSRWSLAEQGDVELGGEWQFFWQQFLEPGPGQALTASSGSIVKVPHVWGTHPETDPATEHYGYGTYRLRVRFAPEEAGTLKALYIPAVASAYTLWINGKQVEHNGRIGTSKETMAPKNYAKVVHFTSVSGDNEIVLQVSNYVQRKGGLWTMPILGDDAHIALKRETNLTSQLFITLVLLTLGCYHLALHFMRKRDHLSLLLGTFCTLFALRSILLGDTLLVRFFPGLSWEWAVKLEYLSPDIAVPLFALFVHLLYPQEFNRKLVNGIMAVGSMFCLLILFTPASVYTWTMNTYQLFTLLTFGILFYVFILAAIRKREGAVINGAACVILLAAGINDMLYYNQLIESIDFAPYGVLVFFFAQTLIVARRFAKAYDHVVELSGELRDVNLVLEKKIRERTAELEASNAQLREANDHLYQTEQSRQKLISNISHELGTPMTTVQGYVKAWLDGKMPRPERPYIQMIYDKVLMVNRLVQDLFETSKMESGEINIALIEMPAEDLFESYFRGFQYEVEEAGIRFEMEAAGLSSDNDRFAILSIDPIRIQQVVGNLVFNAVKFTPAGGTIRIAAALTEGEHDAAGWLAVSVSDTGAGIAKDAQPHLFDRFYKVKGAEPLRGKRQGSGLGLAIAKEIVGLHGGTIRVESEPGQGSTFTFELPVQLLSVEVM</sequence>
<dbReference type="CDD" id="cd00082">
    <property type="entry name" value="HisKA"/>
    <property type="match status" value="1"/>
</dbReference>
<dbReference type="Pfam" id="PF00512">
    <property type="entry name" value="HisKA"/>
    <property type="match status" value="1"/>
</dbReference>
<keyword evidence="11" id="KW-0732">Signal</keyword>
<evidence type="ECO:0000256" key="11">
    <source>
        <dbReference type="SAM" id="SignalP"/>
    </source>
</evidence>
<comment type="caution">
    <text evidence="13">The sequence shown here is derived from an EMBL/GenBank/DDBJ whole genome shotgun (WGS) entry which is preliminary data.</text>
</comment>
<dbReference type="SUPFAM" id="SSF47384">
    <property type="entry name" value="Homodimeric domain of signal transducing histidine kinase"/>
    <property type="match status" value="1"/>
</dbReference>